<dbReference type="KEGG" id="plen:EIM92_09215"/>
<reference evidence="2 3" key="1">
    <citation type="submission" date="2018-11" db="EMBL/GenBank/DDBJ databases">
        <title>Genome sequencing of Paenibacillus lentus DSM25539(T).</title>
        <authorList>
            <person name="Kook J.-K."/>
            <person name="Park S.-N."/>
            <person name="Lim Y.K."/>
        </authorList>
    </citation>
    <scope>NUCLEOTIDE SEQUENCE [LARGE SCALE GENOMIC DNA]</scope>
    <source>
        <strain evidence="2 3">DSM 25539</strain>
    </source>
</reference>
<dbReference type="OrthoDB" id="2615543at2"/>
<dbReference type="EMBL" id="CP034248">
    <property type="protein sequence ID" value="AZK46335.1"/>
    <property type="molecule type" value="Genomic_DNA"/>
</dbReference>
<protein>
    <submittedName>
        <fullName evidence="2">Uncharacterized protein</fullName>
    </submittedName>
</protein>
<feature type="region of interest" description="Disordered" evidence="1">
    <location>
        <begin position="26"/>
        <end position="116"/>
    </location>
</feature>
<evidence type="ECO:0000313" key="2">
    <source>
        <dbReference type="EMBL" id="AZK46335.1"/>
    </source>
</evidence>
<dbReference type="Proteomes" id="UP000273145">
    <property type="component" value="Chromosome"/>
</dbReference>
<sequence>MTEESEFPKTKAADHEYERYEILREYRPENDIPGDDLLPHDTRITQTLSEDDSGDNLDAIADNNNNNNDNDFPDIPDADEISANSPVDPAAPDPNAMPGIDVLNGYSGEEHDSSRS</sequence>
<accession>A0A3Q8SAN8</accession>
<dbReference type="AlphaFoldDB" id="A0A3Q8SAN8"/>
<evidence type="ECO:0000313" key="3">
    <source>
        <dbReference type="Proteomes" id="UP000273145"/>
    </source>
</evidence>
<feature type="compositionally biased region" description="Acidic residues" evidence="1">
    <location>
        <begin position="71"/>
        <end position="80"/>
    </location>
</feature>
<feature type="compositionally biased region" description="Low complexity" evidence="1">
    <location>
        <begin position="56"/>
        <end position="70"/>
    </location>
</feature>
<dbReference type="RefSeq" id="WP_125082396.1">
    <property type="nucleotide sequence ID" value="NZ_CP034248.1"/>
</dbReference>
<gene>
    <name evidence="2" type="ORF">EIM92_09215</name>
</gene>
<keyword evidence="3" id="KW-1185">Reference proteome</keyword>
<proteinExistence type="predicted"/>
<name>A0A3Q8SAN8_9BACL</name>
<evidence type="ECO:0000256" key="1">
    <source>
        <dbReference type="SAM" id="MobiDB-lite"/>
    </source>
</evidence>
<organism evidence="2 3">
    <name type="scientific">Paenibacillus lentus</name>
    <dbReference type="NCBI Taxonomy" id="1338368"/>
    <lineage>
        <taxon>Bacteria</taxon>
        <taxon>Bacillati</taxon>
        <taxon>Bacillota</taxon>
        <taxon>Bacilli</taxon>
        <taxon>Bacillales</taxon>
        <taxon>Paenibacillaceae</taxon>
        <taxon>Paenibacillus</taxon>
    </lineage>
</organism>